<sequence>MRKRAAQKRLTNAKKKERADFAEREDRTREMLKDQISRAIALRSKEREFHGLDREFLFYQEDMLRQYDRAKDSKHPRDIGLAREEIVRQFLVDTGLLPARYAASDRSVRVASTTGHVSGELDILFYDPLDSVSLMRRENAFQVLPVESTYGTIQVKSKATRKDIRDGLENIASYKKLRRISTEGWTVSSGSPKSQQGFGILFAFDTDLDWIDLINEIKAFAQDKPKHLWCNAVFVLTKGFVLHGTEHRAVFLNDDIRTITKLQMHGRPDRTGHCFYDLYSVLLGLLKNTDVQPPPVESYFQLPFVAGEHSYKYSIGQFAEFGTCETHGDFPRKLTEEKLVEVIEWCKSAEPINWIRATDIAYGKAGDNTEAYQRQPGDVHIYNPDALPFSDILVMDSPFKHDGEQVNVKTLAFDSIETAGMIIWIPYIYELTRGIINFCPKCEQRKQQGAASNATA</sequence>
<gene>
    <name evidence="3" type="ORF">OSH02_13770</name>
</gene>
<feature type="compositionally biased region" description="Basic and acidic residues" evidence="1">
    <location>
        <begin position="17"/>
        <end position="26"/>
    </location>
</feature>
<name>A0AAW5VTC3_9BURK</name>
<dbReference type="Pfam" id="PF20247">
    <property type="entry name" value="DUF6602"/>
    <property type="match status" value="1"/>
</dbReference>
<dbReference type="CDD" id="cd21173">
    <property type="entry name" value="NucC-like"/>
    <property type="match status" value="1"/>
</dbReference>
<dbReference type="RefSeq" id="WP_257723171.1">
    <property type="nucleotide sequence ID" value="NZ_DAMBOE010000006.1"/>
</dbReference>
<feature type="compositionally biased region" description="Basic residues" evidence="1">
    <location>
        <begin position="1"/>
        <end position="16"/>
    </location>
</feature>
<organism evidence="3 4">
    <name type="scientific">Alcaligenes phenolicus</name>
    <dbReference type="NCBI Taxonomy" id="232846"/>
    <lineage>
        <taxon>Bacteria</taxon>
        <taxon>Pseudomonadati</taxon>
        <taxon>Pseudomonadota</taxon>
        <taxon>Betaproteobacteria</taxon>
        <taxon>Burkholderiales</taxon>
        <taxon>Alcaligenaceae</taxon>
        <taxon>Alcaligenes</taxon>
    </lineage>
</organism>
<evidence type="ECO:0000313" key="3">
    <source>
        <dbReference type="EMBL" id="MCX5566433.1"/>
    </source>
</evidence>
<dbReference type="InterPro" id="IPR046537">
    <property type="entry name" value="DUF6602"/>
</dbReference>
<protein>
    <recommendedName>
        <fullName evidence="2">DUF6602 domain-containing protein</fullName>
    </recommendedName>
</protein>
<feature type="domain" description="DUF6602" evidence="2">
    <location>
        <begin position="71"/>
        <end position="177"/>
    </location>
</feature>
<feature type="region of interest" description="Disordered" evidence="1">
    <location>
        <begin position="1"/>
        <end position="26"/>
    </location>
</feature>
<evidence type="ECO:0000256" key="1">
    <source>
        <dbReference type="SAM" id="MobiDB-lite"/>
    </source>
</evidence>
<proteinExistence type="predicted"/>
<dbReference type="GeneID" id="94040227"/>
<evidence type="ECO:0000313" key="4">
    <source>
        <dbReference type="Proteomes" id="UP001208074"/>
    </source>
</evidence>
<dbReference type="AlphaFoldDB" id="A0AAW5VTC3"/>
<accession>A0AAW5VTC3</accession>
<comment type="caution">
    <text evidence="3">The sequence shown here is derived from an EMBL/GenBank/DDBJ whole genome shotgun (WGS) entry which is preliminary data.</text>
</comment>
<reference evidence="3" key="1">
    <citation type="submission" date="2022-11" db="EMBL/GenBank/DDBJ databases">
        <title>Biodiversity and phylogenetic relationships of bacteria.</title>
        <authorList>
            <person name="Machado R.A.R."/>
            <person name="Bhat A."/>
            <person name="Loulou A."/>
            <person name="Kallel S."/>
        </authorList>
    </citation>
    <scope>NUCLEOTIDE SEQUENCE</scope>
    <source>
        <strain evidence="3">DSM 16503</strain>
    </source>
</reference>
<dbReference type="EMBL" id="JAPKNB010000009">
    <property type="protein sequence ID" value="MCX5566433.1"/>
    <property type="molecule type" value="Genomic_DNA"/>
</dbReference>
<evidence type="ECO:0000259" key="2">
    <source>
        <dbReference type="Pfam" id="PF20247"/>
    </source>
</evidence>
<dbReference type="Proteomes" id="UP001208074">
    <property type="component" value="Unassembled WGS sequence"/>
</dbReference>